<dbReference type="PANTHER" id="PTHR35145">
    <property type="entry name" value="CYTOPLASMIC PROTEIN-RELATED"/>
    <property type="match status" value="1"/>
</dbReference>
<dbReference type="SUPFAM" id="SSF142906">
    <property type="entry name" value="YjbR-like"/>
    <property type="match status" value="1"/>
</dbReference>
<gene>
    <name evidence="1" type="ordered locus">Deipe_3597</name>
</gene>
<keyword evidence="2" id="KW-1185">Reference proteome</keyword>
<sequence>MKLVSELRSMCAAFPGSRETFPFDHQNLVFKVGGEDRDTHNLAGIWKMYAMVNITEDPLRLLVKCDRVRSAALREQFPAIHPAAYFGGHWIFLPLDGTLPGGLVEELLRTSYQVVVTKSLPGRIRERLSAC</sequence>
<dbReference type="KEGG" id="dpd:Deipe_3597"/>
<organism evidence="1 2">
    <name type="scientific">Deinococcus peraridilitoris (strain DSM 19664 / LMG 22246 / CIP 109416 / KR-200)</name>
    <dbReference type="NCBI Taxonomy" id="937777"/>
    <lineage>
        <taxon>Bacteria</taxon>
        <taxon>Thermotogati</taxon>
        <taxon>Deinococcota</taxon>
        <taxon>Deinococci</taxon>
        <taxon>Deinococcales</taxon>
        <taxon>Deinococcaceae</taxon>
        <taxon>Deinococcus</taxon>
    </lineage>
</organism>
<dbReference type="Pfam" id="PF04237">
    <property type="entry name" value="YjbR"/>
    <property type="match status" value="1"/>
</dbReference>
<evidence type="ECO:0008006" key="3">
    <source>
        <dbReference type="Google" id="ProtNLM"/>
    </source>
</evidence>
<dbReference type="InterPro" id="IPR007351">
    <property type="entry name" value="YjbR"/>
</dbReference>
<dbReference type="EMBL" id="CP003382">
    <property type="protein sequence ID" value="AFZ69025.1"/>
    <property type="molecule type" value="Genomic_DNA"/>
</dbReference>
<dbReference type="eggNOG" id="COG2315">
    <property type="taxonomic scope" value="Bacteria"/>
</dbReference>
<evidence type="ECO:0000313" key="1">
    <source>
        <dbReference type="EMBL" id="AFZ69025.1"/>
    </source>
</evidence>
<dbReference type="Proteomes" id="UP000010467">
    <property type="component" value="Chromosome"/>
</dbReference>
<dbReference type="PANTHER" id="PTHR35145:SF1">
    <property type="entry name" value="CYTOPLASMIC PROTEIN"/>
    <property type="match status" value="1"/>
</dbReference>
<dbReference type="HOGENOM" id="CLU_105851_1_1_0"/>
<dbReference type="InterPro" id="IPR038056">
    <property type="entry name" value="YjbR-like_sf"/>
</dbReference>
<dbReference type="Gene3D" id="3.90.1150.30">
    <property type="match status" value="1"/>
</dbReference>
<dbReference type="AlphaFoldDB" id="L0A7J1"/>
<accession>L0A7J1</accession>
<evidence type="ECO:0000313" key="2">
    <source>
        <dbReference type="Proteomes" id="UP000010467"/>
    </source>
</evidence>
<proteinExistence type="predicted"/>
<protein>
    <recommendedName>
        <fullName evidence="3">MmcQ/YjbR family DNA-binding protein</fullName>
    </recommendedName>
</protein>
<reference evidence="2" key="1">
    <citation type="submission" date="2012-03" db="EMBL/GenBank/DDBJ databases">
        <title>Complete sequence of chromosome of Deinococcus peraridilitoris DSM 19664.</title>
        <authorList>
            <person name="Lucas S."/>
            <person name="Copeland A."/>
            <person name="Lapidus A."/>
            <person name="Glavina del Rio T."/>
            <person name="Dalin E."/>
            <person name="Tice H."/>
            <person name="Bruce D."/>
            <person name="Goodwin L."/>
            <person name="Pitluck S."/>
            <person name="Peters L."/>
            <person name="Mikhailova N."/>
            <person name="Lu M."/>
            <person name="Kyrpides N."/>
            <person name="Mavromatis K."/>
            <person name="Ivanova N."/>
            <person name="Brettin T."/>
            <person name="Detter J.C."/>
            <person name="Han C."/>
            <person name="Larimer F."/>
            <person name="Land M."/>
            <person name="Hauser L."/>
            <person name="Markowitz V."/>
            <person name="Cheng J.-F."/>
            <person name="Hugenholtz P."/>
            <person name="Woyke T."/>
            <person name="Wu D."/>
            <person name="Pukall R."/>
            <person name="Steenblock K."/>
            <person name="Brambilla E."/>
            <person name="Klenk H.-P."/>
            <person name="Eisen J.A."/>
        </authorList>
    </citation>
    <scope>NUCLEOTIDE SEQUENCE [LARGE SCALE GENOMIC DNA]</scope>
    <source>
        <strain evidence="2">DSM 19664 / LMG 22246 / CIP 109416 / KR-200</strain>
    </source>
</reference>
<name>L0A7J1_DEIPD</name>
<dbReference type="InterPro" id="IPR058532">
    <property type="entry name" value="YjbR/MT2646/Rv2570-like"/>
</dbReference>
<dbReference type="RefSeq" id="WP_015237321.1">
    <property type="nucleotide sequence ID" value="NC_019793.1"/>
</dbReference>
<dbReference type="PATRIC" id="fig|937777.3.peg.3608"/>
<dbReference type="STRING" id="937777.Deipe_3597"/>